<protein>
    <submittedName>
        <fullName evidence="6">Putative oxidoreductase</fullName>
    </submittedName>
</protein>
<evidence type="ECO:0000256" key="2">
    <source>
        <dbReference type="ARBA" id="ARBA00022692"/>
    </source>
</evidence>
<feature type="transmembrane region" description="Helical" evidence="5">
    <location>
        <begin position="56"/>
        <end position="77"/>
    </location>
</feature>
<evidence type="ECO:0000313" key="6">
    <source>
        <dbReference type="EMBL" id="SDN77664.1"/>
    </source>
</evidence>
<feature type="transmembrane region" description="Helical" evidence="5">
    <location>
        <begin position="120"/>
        <end position="138"/>
    </location>
</feature>
<dbReference type="STRING" id="416873.SAMN04487951_10827"/>
<name>A0A1H0E5D4_9GAMM</name>
<dbReference type="AlphaFoldDB" id="A0A1H0E5D4"/>
<dbReference type="RefSeq" id="WP_089706268.1">
    <property type="nucleotide sequence ID" value="NZ_FNII01000008.1"/>
</dbReference>
<keyword evidence="7" id="KW-1185">Reference proteome</keyword>
<organism evidence="6 7">
    <name type="scientific">Vreelandella arcis</name>
    <dbReference type="NCBI Taxonomy" id="416873"/>
    <lineage>
        <taxon>Bacteria</taxon>
        <taxon>Pseudomonadati</taxon>
        <taxon>Pseudomonadota</taxon>
        <taxon>Gammaproteobacteria</taxon>
        <taxon>Oceanospirillales</taxon>
        <taxon>Halomonadaceae</taxon>
        <taxon>Vreelandella</taxon>
    </lineage>
</organism>
<dbReference type="EMBL" id="FNII01000008">
    <property type="protein sequence ID" value="SDN77664.1"/>
    <property type="molecule type" value="Genomic_DNA"/>
</dbReference>
<keyword evidence="4 5" id="KW-0472">Membrane</keyword>
<reference evidence="7" key="1">
    <citation type="submission" date="2016-10" db="EMBL/GenBank/DDBJ databases">
        <authorList>
            <person name="Varghese N."/>
            <person name="Submissions S."/>
        </authorList>
    </citation>
    <scope>NUCLEOTIDE SEQUENCE [LARGE SCALE GENOMIC DNA]</scope>
    <source>
        <strain evidence="7">CGMCC 1.6494</strain>
    </source>
</reference>
<feature type="transmembrane region" description="Helical" evidence="5">
    <location>
        <begin position="89"/>
        <end position="108"/>
    </location>
</feature>
<keyword evidence="3 5" id="KW-1133">Transmembrane helix</keyword>
<comment type="subcellular location">
    <subcellularLocation>
        <location evidence="1">Membrane</location>
        <topology evidence="1">Multi-pass membrane protein</topology>
    </subcellularLocation>
</comment>
<sequence>MQNDTTTRSLEASGIERHAHWLLRLGLASVFLYMGIDKFMGSGVAAFSTMMNLPVFLGILVALGEIGTGLLVVLGGLMKSRLGDVITRLGALGMVPILLGAIFMVHWGQWHFMSTDSHPLGGMMFQVMLAMVAIYLLAKGNSA</sequence>
<gene>
    <name evidence="6" type="ORF">SAMN04487951_10827</name>
</gene>
<evidence type="ECO:0000256" key="4">
    <source>
        <dbReference type="ARBA" id="ARBA00023136"/>
    </source>
</evidence>
<feature type="transmembrane region" description="Helical" evidence="5">
    <location>
        <begin position="21"/>
        <end position="36"/>
    </location>
</feature>
<dbReference type="GO" id="GO:0016020">
    <property type="term" value="C:membrane"/>
    <property type="evidence" value="ECO:0007669"/>
    <property type="project" value="UniProtKB-SubCell"/>
</dbReference>
<evidence type="ECO:0000256" key="5">
    <source>
        <dbReference type="SAM" id="Phobius"/>
    </source>
</evidence>
<dbReference type="InterPro" id="IPR032808">
    <property type="entry name" value="DoxX"/>
</dbReference>
<keyword evidence="2 5" id="KW-0812">Transmembrane</keyword>
<evidence type="ECO:0000256" key="1">
    <source>
        <dbReference type="ARBA" id="ARBA00004141"/>
    </source>
</evidence>
<dbReference type="OrthoDB" id="5796801at2"/>
<evidence type="ECO:0000256" key="3">
    <source>
        <dbReference type="ARBA" id="ARBA00022989"/>
    </source>
</evidence>
<proteinExistence type="predicted"/>
<evidence type="ECO:0000313" key="7">
    <source>
        <dbReference type="Proteomes" id="UP000199677"/>
    </source>
</evidence>
<dbReference type="Pfam" id="PF07681">
    <property type="entry name" value="DoxX"/>
    <property type="match status" value="1"/>
</dbReference>
<dbReference type="Proteomes" id="UP000199677">
    <property type="component" value="Unassembled WGS sequence"/>
</dbReference>
<accession>A0A1H0E5D4</accession>